<dbReference type="Proteomes" id="UP001157502">
    <property type="component" value="Chromosome 30"/>
</dbReference>
<evidence type="ECO:0000313" key="1">
    <source>
        <dbReference type="EMBL" id="KAJ7989021.1"/>
    </source>
</evidence>
<name>A0ACC2FCB0_DALPE</name>
<organism evidence="1 2">
    <name type="scientific">Dallia pectoralis</name>
    <name type="common">Alaska blackfish</name>
    <dbReference type="NCBI Taxonomy" id="75939"/>
    <lineage>
        <taxon>Eukaryota</taxon>
        <taxon>Metazoa</taxon>
        <taxon>Chordata</taxon>
        <taxon>Craniata</taxon>
        <taxon>Vertebrata</taxon>
        <taxon>Euteleostomi</taxon>
        <taxon>Actinopterygii</taxon>
        <taxon>Neopterygii</taxon>
        <taxon>Teleostei</taxon>
        <taxon>Protacanthopterygii</taxon>
        <taxon>Esociformes</taxon>
        <taxon>Umbridae</taxon>
        <taxon>Dallia</taxon>
    </lineage>
</organism>
<keyword evidence="2" id="KW-1185">Reference proteome</keyword>
<evidence type="ECO:0000313" key="2">
    <source>
        <dbReference type="Proteomes" id="UP001157502"/>
    </source>
</evidence>
<gene>
    <name evidence="1" type="ORF">DPEC_G00315230</name>
</gene>
<comment type="caution">
    <text evidence="1">The sequence shown here is derived from an EMBL/GenBank/DDBJ whole genome shotgun (WGS) entry which is preliminary data.</text>
</comment>
<dbReference type="EMBL" id="CM055757">
    <property type="protein sequence ID" value="KAJ7989021.1"/>
    <property type="molecule type" value="Genomic_DNA"/>
</dbReference>
<sequence>MLTQRKTAEKPAPRRENKGDINMAAVEKAGGDLSGKELCTAQSYPREGPTSEEEMRRNASAIRACEDSGLDAVEVAKSWTCPLTQARENDLRPLALHQPNTVISAPYPPVTPPQPRWGYQSSGGDALACSPLTPTPDPRSADVTRASRGYGLSQSTGAVPARLLSRYAPLSSDWFAGVAVAAGVEGPC</sequence>
<reference evidence="1" key="1">
    <citation type="submission" date="2021-05" db="EMBL/GenBank/DDBJ databases">
        <authorList>
            <person name="Pan Q."/>
            <person name="Jouanno E."/>
            <person name="Zahm M."/>
            <person name="Klopp C."/>
            <person name="Cabau C."/>
            <person name="Louis A."/>
            <person name="Berthelot C."/>
            <person name="Parey E."/>
            <person name="Roest Crollius H."/>
            <person name="Montfort J."/>
            <person name="Robinson-Rechavi M."/>
            <person name="Bouchez O."/>
            <person name="Lampietro C."/>
            <person name="Lopez Roques C."/>
            <person name="Donnadieu C."/>
            <person name="Postlethwait J."/>
            <person name="Bobe J."/>
            <person name="Dillon D."/>
            <person name="Chandos A."/>
            <person name="von Hippel F."/>
            <person name="Guiguen Y."/>
        </authorList>
    </citation>
    <scope>NUCLEOTIDE SEQUENCE</scope>
    <source>
        <strain evidence="1">YG-Jan2019</strain>
    </source>
</reference>
<proteinExistence type="predicted"/>
<accession>A0ACC2FCB0</accession>
<protein>
    <submittedName>
        <fullName evidence="1">Uncharacterized protein</fullName>
    </submittedName>
</protein>